<organism evidence="2 3">
    <name type="scientific">Alkalicoccobacillus murimartini</name>
    <dbReference type="NCBI Taxonomy" id="171685"/>
    <lineage>
        <taxon>Bacteria</taxon>
        <taxon>Bacillati</taxon>
        <taxon>Bacillota</taxon>
        <taxon>Bacilli</taxon>
        <taxon>Bacillales</taxon>
        <taxon>Bacillaceae</taxon>
        <taxon>Alkalicoccobacillus</taxon>
    </lineage>
</organism>
<keyword evidence="1" id="KW-1133">Transmembrane helix</keyword>
<feature type="transmembrane region" description="Helical" evidence="1">
    <location>
        <begin position="9"/>
        <end position="29"/>
    </location>
</feature>
<keyword evidence="1" id="KW-0472">Membrane</keyword>
<sequence length="69" mass="7958">MNKNKRNKMILIIGSAILIITFILLFLLIGRNHQENMQIIEGCFDNFDQSDGVVLEKTSFWSPVTCEKK</sequence>
<keyword evidence="3" id="KW-1185">Reference proteome</keyword>
<reference evidence="2 3" key="1">
    <citation type="submission" date="2023-07" db="EMBL/GenBank/DDBJ databases">
        <title>Genomic Encyclopedia of Type Strains, Phase IV (KMG-IV): sequencing the most valuable type-strain genomes for metagenomic binning, comparative biology and taxonomic classification.</title>
        <authorList>
            <person name="Goeker M."/>
        </authorList>
    </citation>
    <scope>NUCLEOTIDE SEQUENCE [LARGE SCALE GENOMIC DNA]</scope>
    <source>
        <strain evidence="2 3">DSM 19154</strain>
    </source>
</reference>
<dbReference type="EMBL" id="JAUSUA010000009">
    <property type="protein sequence ID" value="MDQ0209204.1"/>
    <property type="molecule type" value="Genomic_DNA"/>
</dbReference>
<gene>
    <name evidence="2" type="ORF">J2S05_004044</name>
</gene>
<name>A0ABT9YQA1_9BACI</name>
<proteinExistence type="predicted"/>
<keyword evidence="1" id="KW-0812">Transmembrane</keyword>
<evidence type="ECO:0000313" key="3">
    <source>
        <dbReference type="Proteomes" id="UP001225034"/>
    </source>
</evidence>
<protein>
    <submittedName>
        <fullName evidence="2">Capsular polysaccharide biosynthesis protein</fullName>
    </submittedName>
</protein>
<accession>A0ABT9YQA1</accession>
<evidence type="ECO:0000313" key="2">
    <source>
        <dbReference type="EMBL" id="MDQ0209204.1"/>
    </source>
</evidence>
<comment type="caution">
    <text evidence="2">The sequence shown here is derived from an EMBL/GenBank/DDBJ whole genome shotgun (WGS) entry which is preliminary data.</text>
</comment>
<evidence type="ECO:0000256" key="1">
    <source>
        <dbReference type="SAM" id="Phobius"/>
    </source>
</evidence>
<dbReference type="RefSeq" id="WP_306985897.1">
    <property type="nucleotide sequence ID" value="NZ_JAUSUA010000009.1"/>
</dbReference>
<dbReference type="Proteomes" id="UP001225034">
    <property type="component" value="Unassembled WGS sequence"/>
</dbReference>